<dbReference type="AlphaFoldDB" id="A0A6M3M1K8"/>
<protein>
    <submittedName>
        <fullName evidence="2">Uncharacterized protein</fullName>
    </submittedName>
</protein>
<accession>A0A6M3M1K8</accession>
<evidence type="ECO:0000313" key="1">
    <source>
        <dbReference type="EMBL" id="QJA98620.1"/>
    </source>
</evidence>
<dbReference type="EMBL" id="MT143716">
    <property type="protein sequence ID" value="QJB01581.1"/>
    <property type="molecule type" value="Genomic_DNA"/>
</dbReference>
<evidence type="ECO:0000313" key="2">
    <source>
        <dbReference type="EMBL" id="QJB01581.1"/>
    </source>
</evidence>
<sequence length="259" mass="30302">MSWLYLAEASAEATIMKDFNTKNLGNISYMLRHLLTFNITDPLSNASREYTDDFTQYFSGTGEADQVMYLERRPTTSGRFRCWLSGVEKVAGTDFTLSRNNGTITWDKGTDPADSDDNIKIEYQAYKQWIFDDRPSFTSRNFPRISVIPEDSEYTAPGMGIYNNYTSGIGDRVVYPFTIEIRNRQNNEYYTYDSIHYKNMELVDAIAEDIILYLNSNKNPMPWKFFWWSIKNSSRNNEDENFGIYRRDISIEIEVFHQS</sequence>
<organism evidence="2">
    <name type="scientific">viral metagenome</name>
    <dbReference type="NCBI Taxonomy" id="1070528"/>
    <lineage>
        <taxon>unclassified sequences</taxon>
        <taxon>metagenomes</taxon>
        <taxon>organismal metagenomes</taxon>
    </lineage>
</organism>
<dbReference type="EMBL" id="MT143595">
    <property type="protein sequence ID" value="QJA98620.1"/>
    <property type="molecule type" value="Genomic_DNA"/>
</dbReference>
<name>A0A6M3M1K8_9ZZZZ</name>
<reference evidence="2" key="1">
    <citation type="submission" date="2020-03" db="EMBL/GenBank/DDBJ databases">
        <title>The deep terrestrial virosphere.</title>
        <authorList>
            <person name="Holmfeldt K."/>
            <person name="Nilsson E."/>
            <person name="Simone D."/>
            <person name="Lopez-Fernandez M."/>
            <person name="Wu X."/>
            <person name="de Brujin I."/>
            <person name="Lundin D."/>
            <person name="Andersson A."/>
            <person name="Bertilsson S."/>
            <person name="Dopson M."/>
        </authorList>
    </citation>
    <scope>NUCLEOTIDE SEQUENCE</scope>
    <source>
        <strain evidence="1">MM171A01690</strain>
        <strain evidence="2">MM171B02299</strain>
    </source>
</reference>
<gene>
    <name evidence="1" type="ORF">MM171A01690_0009</name>
    <name evidence="2" type="ORF">MM171B02299_0007</name>
</gene>
<proteinExistence type="predicted"/>